<sequence>MEIGDTDDPDFGSNSSLDYSDGDQGTVGLPPLDEDDDDELDDAPPVYSKYFQPFAHSQPRSHRCHDMHPHAQCNRHAHQAWQAQLPTLVDRYLAWKHNGPEELAGNHVFDVDVIGVFQYERHVNMIQKADESANEALLRDNVWDRPGEAAREKQVTTCTDNWTAAKAVEENQIQVFEQMGIFVMACRHGFVECITEMKRSGELAKYGLAAVNWLLEVCGQDQAVGHDVGCVSKKTIASSSLGKEAQEKQLKVVVNAFHGFAHNRMCQLENHPLYQVGFGNEDLETCECIFSSSNNTAPLIHHASEFHWKQFLDLHFSQWDSDKYLELSRFLYNNYKQALCIIQTHSAELERFKHSKDISDNDFESWHQEELEYLKRCAGESDATSIAVQYVELLEKLNFAEATYGSVMQVPYLTYTPTEFTSTVGLNESAWQGTNAINAEYASTLRKYQLQLNVVANFEHQHNIIDHWTPLHCEYINAHEYMKHHVFIRAVEELEGLVVQRMFELSKANLAKTGYKMRKHISKAISRHLAAIRATLERYNKLAPQVIGYSLLGEFSLLKHSRYEVLEKPWALLDNHEMMMKYFKLQRSQEEITRLNMKVAAQGFRDSGLSELASKMESMYAERVRVNDFHRTQLQRIYEMPGYTGCRPIGDQPQVTGDGTGDEDEEDGVDDDDDGEAFHLGDTLDRIPLY</sequence>
<dbReference type="AlphaFoldDB" id="A0A0C9YR74"/>
<organism evidence="2 3">
    <name type="scientific">Pisolithus microcarpus 441</name>
    <dbReference type="NCBI Taxonomy" id="765257"/>
    <lineage>
        <taxon>Eukaryota</taxon>
        <taxon>Fungi</taxon>
        <taxon>Dikarya</taxon>
        <taxon>Basidiomycota</taxon>
        <taxon>Agaricomycotina</taxon>
        <taxon>Agaricomycetes</taxon>
        <taxon>Agaricomycetidae</taxon>
        <taxon>Boletales</taxon>
        <taxon>Sclerodermatineae</taxon>
        <taxon>Pisolithaceae</taxon>
        <taxon>Pisolithus</taxon>
    </lineage>
</organism>
<dbReference type="InterPro" id="IPR040521">
    <property type="entry name" value="KDZ"/>
</dbReference>
<dbReference type="Pfam" id="PF18758">
    <property type="entry name" value="KDZ"/>
    <property type="match status" value="1"/>
</dbReference>
<protein>
    <submittedName>
        <fullName evidence="2">Uncharacterized protein</fullName>
    </submittedName>
</protein>
<feature type="compositionally biased region" description="Acidic residues" evidence="1">
    <location>
        <begin position="1"/>
        <end position="10"/>
    </location>
</feature>
<dbReference type="HOGENOM" id="CLU_013084_2_1_1"/>
<accession>A0A0C9YR74</accession>
<feature type="compositionally biased region" description="Acidic residues" evidence="1">
    <location>
        <begin position="660"/>
        <end position="675"/>
    </location>
</feature>
<dbReference type="PANTHER" id="PTHR33096">
    <property type="entry name" value="CXC2 DOMAIN-CONTAINING PROTEIN"/>
    <property type="match status" value="1"/>
</dbReference>
<evidence type="ECO:0000313" key="3">
    <source>
        <dbReference type="Proteomes" id="UP000054018"/>
    </source>
</evidence>
<reference evidence="2 3" key="1">
    <citation type="submission" date="2014-04" db="EMBL/GenBank/DDBJ databases">
        <authorList>
            <consortium name="DOE Joint Genome Institute"/>
            <person name="Kuo A."/>
            <person name="Kohler A."/>
            <person name="Costa M.D."/>
            <person name="Nagy L.G."/>
            <person name="Floudas D."/>
            <person name="Copeland A."/>
            <person name="Barry K.W."/>
            <person name="Cichocki N."/>
            <person name="Veneault-Fourrey C."/>
            <person name="LaButti K."/>
            <person name="Lindquist E.A."/>
            <person name="Lipzen A."/>
            <person name="Lundell T."/>
            <person name="Morin E."/>
            <person name="Murat C."/>
            <person name="Sun H."/>
            <person name="Tunlid A."/>
            <person name="Henrissat B."/>
            <person name="Grigoriev I.V."/>
            <person name="Hibbett D.S."/>
            <person name="Martin F."/>
            <person name="Nordberg H.P."/>
            <person name="Cantor M.N."/>
            <person name="Hua S.X."/>
        </authorList>
    </citation>
    <scope>NUCLEOTIDE SEQUENCE [LARGE SCALE GENOMIC DNA]</scope>
    <source>
        <strain evidence="2 3">441</strain>
    </source>
</reference>
<feature type="region of interest" description="Disordered" evidence="1">
    <location>
        <begin position="1"/>
        <end position="46"/>
    </location>
</feature>
<dbReference type="Proteomes" id="UP000054018">
    <property type="component" value="Unassembled WGS sequence"/>
</dbReference>
<keyword evidence="3" id="KW-1185">Reference proteome</keyword>
<dbReference type="OrthoDB" id="2505969at2759"/>
<reference evidence="3" key="2">
    <citation type="submission" date="2015-01" db="EMBL/GenBank/DDBJ databases">
        <title>Evolutionary Origins and Diversification of the Mycorrhizal Mutualists.</title>
        <authorList>
            <consortium name="DOE Joint Genome Institute"/>
            <consortium name="Mycorrhizal Genomics Consortium"/>
            <person name="Kohler A."/>
            <person name="Kuo A."/>
            <person name="Nagy L.G."/>
            <person name="Floudas D."/>
            <person name="Copeland A."/>
            <person name="Barry K.W."/>
            <person name="Cichocki N."/>
            <person name="Veneault-Fourrey C."/>
            <person name="LaButti K."/>
            <person name="Lindquist E.A."/>
            <person name="Lipzen A."/>
            <person name="Lundell T."/>
            <person name="Morin E."/>
            <person name="Murat C."/>
            <person name="Riley R."/>
            <person name="Ohm R."/>
            <person name="Sun H."/>
            <person name="Tunlid A."/>
            <person name="Henrissat B."/>
            <person name="Grigoriev I.V."/>
            <person name="Hibbett D.S."/>
            <person name="Martin F."/>
        </authorList>
    </citation>
    <scope>NUCLEOTIDE SEQUENCE [LARGE SCALE GENOMIC DNA]</scope>
    <source>
        <strain evidence="3">441</strain>
    </source>
</reference>
<dbReference type="PANTHER" id="PTHR33096:SF1">
    <property type="entry name" value="CXC1-LIKE CYSTEINE CLUSTER ASSOCIATED WITH KDZ TRANSPOSASES DOMAIN-CONTAINING PROTEIN"/>
    <property type="match status" value="1"/>
</dbReference>
<dbReference type="EMBL" id="KN834042">
    <property type="protein sequence ID" value="KIK12847.1"/>
    <property type="molecule type" value="Genomic_DNA"/>
</dbReference>
<evidence type="ECO:0000256" key="1">
    <source>
        <dbReference type="SAM" id="MobiDB-lite"/>
    </source>
</evidence>
<feature type="compositionally biased region" description="Acidic residues" evidence="1">
    <location>
        <begin position="32"/>
        <end position="42"/>
    </location>
</feature>
<evidence type="ECO:0000313" key="2">
    <source>
        <dbReference type="EMBL" id="KIK12847.1"/>
    </source>
</evidence>
<feature type="region of interest" description="Disordered" evidence="1">
    <location>
        <begin position="645"/>
        <end position="690"/>
    </location>
</feature>
<proteinExistence type="predicted"/>
<name>A0A0C9YR74_9AGAM</name>
<feature type="compositionally biased region" description="Basic and acidic residues" evidence="1">
    <location>
        <begin position="676"/>
        <end position="690"/>
    </location>
</feature>
<gene>
    <name evidence="2" type="ORF">PISMIDRAFT_18434</name>
</gene>